<organism evidence="2">
    <name type="scientific">Zeugodacus cucurbitae</name>
    <name type="common">Melon fruit fly</name>
    <name type="synonym">Bactrocera cucurbitae</name>
    <dbReference type="NCBI Taxonomy" id="28588"/>
    <lineage>
        <taxon>Eukaryota</taxon>
        <taxon>Metazoa</taxon>
        <taxon>Ecdysozoa</taxon>
        <taxon>Arthropoda</taxon>
        <taxon>Hexapoda</taxon>
        <taxon>Insecta</taxon>
        <taxon>Pterygota</taxon>
        <taxon>Neoptera</taxon>
        <taxon>Endopterygota</taxon>
        <taxon>Diptera</taxon>
        <taxon>Brachycera</taxon>
        <taxon>Muscomorpha</taxon>
        <taxon>Tephritoidea</taxon>
        <taxon>Tephritidae</taxon>
        <taxon>Zeugodacus</taxon>
        <taxon>Zeugodacus</taxon>
    </lineage>
</organism>
<name>A0A0A1X616_ZEUCU</name>
<dbReference type="GeneID" id="105209455"/>
<dbReference type="GO" id="GO:0016874">
    <property type="term" value="F:ligase activity"/>
    <property type="evidence" value="ECO:0007669"/>
    <property type="project" value="UniProtKB-KW"/>
</dbReference>
<proteinExistence type="predicted"/>
<keyword evidence="2" id="KW-0436">Ligase</keyword>
<evidence type="ECO:0000256" key="1">
    <source>
        <dbReference type="SAM" id="SignalP"/>
    </source>
</evidence>
<protein>
    <submittedName>
        <fullName evidence="2">Arginine--tRNA ligase</fullName>
    </submittedName>
</protein>
<gene>
    <name evidence="2" type="primary">argS_3</name>
    <name evidence="2" type="ORF">g.56853</name>
</gene>
<sequence>MFIKIVVIFAVLLLITGVKCQQNDTELITTTEETLVNNTIDESVEKKVELKNQEEPAKDVISDAVALKKQAFEKNDVENDITADYNDYKSDSSINYSNFDSYSQLSTCISSDETDCNESVSSEEEFNRCDCDD</sequence>
<reference evidence="2" key="1">
    <citation type="submission" date="2014-11" db="EMBL/GenBank/DDBJ databases">
        <authorList>
            <person name="Geib S."/>
        </authorList>
    </citation>
    <scope>NUCLEOTIDE SEQUENCE</scope>
</reference>
<dbReference type="AlphaFoldDB" id="A0A0A1X616"/>
<evidence type="ECO:0000313" key="2">
    <source>
        <dbReference type="EMBL" id="JAD06754.1"/>
    </source>
</evidence>
<feature type="signal peptide" evidence="1">
    <location>
        <begin position="1"/>
        <end position="20"/>
    </location>
</feature>
<keyword evidence="1" id="KW-0732">Signal</keyword>
<feature type="chain" id="PRO_5001994579" evidence="1">
    <location>
        <begin position="21"/>
        <end position="133"/>
    </location>
</feature>
<reference evidence="2" key="2">
    <citation type="journal article" date="2015" name="Gigascience">
        <title>Reconstructing a comprehensive transcriptome assembly of a white-pupal translocated strain of the pest fruit fly Bactrocera cucurbitae.</title>
        <authorList>
            <person name="Sim S.B."/>
            <person name="Calla B."/>
            <person name="Hall B."/>
            <person name="DeRego T."/>
            <person name="Geib S.M."/>
        </authorList>
    </citation>
    <scope>NUCLEOTIDE SEQUENCE</scope>
</reference>
<dbReference type="EMBL" id="GBXI01007538">
    <property type="protein sequence ID" value="JAD06754.1"/>
    <property type="molecule type" value="Transcribed_RNA"/>
</dbReference>
<accession>A0A0A1X616</accession>